<dbReference type="EMBL" id="JACIVI010000003">
    <property type="protein sequence ID" value="MBB1162326.1"/>
    <property type="molecule type" value="Genomic_DNA"/>
</dbReference>
<dbReference type="RefSeq" id="WP_182664126.1">
    <property type="nucleotide sequence ID" value="NZ_JACIVI010000003.1"/>
</dbReference>
<sequence length="93" mass="10128">MSPRLPRLKALALAAALGLAAPAFAGADRCQAGPETGWKPLAELVAKLAAEGWRLRSVEIDDGCYEVKGVDKDGRYHEAYFHPLTLERKGWAH</sequence>
<accession>A0A839HKM5</accession>
<name>A0A839HKM5_9BURK</name>
<evidence type="ECO:0000256" key="1">
    <source>
        <dbReference type="SAM" id="SignalP"/>
    </source>
</evidence>
<comment type="caution">
    <text evidence="3">The sequence shown here is derived from an EMBL/GenBank/DDBJ whole genome shotgun (WGS) entry which is preliminary data.</text>
</comment>
<feature type="chain" id="PRO_5033029090" evidence="1">
    <location>
        <begin position="26"/>
        <end position="93"/>
    </location>
</feature>
<reference evidence="3 4" key="1">
    <citation type="submission" date="2020-08" db="EMBL/GenBank/DDBJ databases">
        <title>Aquariorum lacteus gen. nov., sp. nov., a new member of the family Comamonadaceae, isolated from freshwater aquarium.</title>
        <authorList>
            <person name="Chun S.-J."/>
        </authorList>
    </citation>
    <scope>NUCLEOTIDE SEQUENCE [LARGE SCALE GENOMIC DNA]</scope>
    <source>
        <strain evidence="3 4">SJAQ100</strain>
    </source>
</reference>
<organism evidence="3 4">
    <name type="scientific">Aquariibacter albus</name>
    <dbReference type="NCBI Taxonomy" id="2759899"/>
    <lineage>
        <taxon>Bacteria</taxon>
        <taxon>Pseudomonadati</taxon>
        <taxon>Pseudomonadota</taxon>
        <taxon>Betaproteobacteria</taxon>
        <taxon>Burkholderiales</taxon>
        <taxon>Sphaerotilaceae</taxon>
        <taxon>Aquariibacter</taxon>
    </lineage>
</organism>
<evidence type="ECO:0000313" key="3">
    <source>
        <dbReference type="EMBL" id="MBB1162326.1"/>
    </source>
</evidence>
<keyword evidence="1" id="KW-0732">Signal</keyword>
<proteinExistence type="predicted"/>
<feature type="domain" description="PepSY" evidence="2">
    <location>
        <begin position="11"/>
        <end position="87"/>
    </location>
</feature>
<dbReference type="InterPro" id="IPR025711">
    <property type="entry name" value="PepSY"/>
</dbReference>
<keyword evidence="4" id="KW-1185">Reference proteome</keyword>
<dbReference type="AlphaFoldDB" id="A0A839HKM5"/>
<evidence type="ECO:0000313" key="4">
    <source>
        <dbReference type="Proteomes" id="UP000586093"/>
    </source>
</evidence>
<gene>
    <name evidence="3" type="ORF">H4F90_10065</name>
</gene>
<dbReference type="Proteomes" id="UP000586093">
    <property type="component" value="Unassembled WGS sequence"/>
</dbReference>
<feature type="signal peptide" evidence="1">
    <location>
        <begin position="1"/>
        <end position="25"/>
    </location>
</feature>
<protein>
    <submittedName>
        <fullName evidence="3">PepSY domain-containing protein</fullName>
    </submittedName>
</protein>
<evidence type="ECO:0000259" key="2">
    <source>
        <dbReference type="Pfam" id="PF13670"/>
    </source>
</evidence>
<dbReference type="Pfam" id="PF13670">
    <property type="entry name" value="PepSY_2"/>
    <property type="match status" value="1"/>
</dbReference>